<name>A0ACC2RR44_9FUNG</name>
<accession>A0ACC2RR44</accession>
<sequence>MEATIVNEVLEVEEEAQLPSTFKEAAQFMESLNKVIAHQDDVVSAAEQIDKLIALVEPYQQQPNLLDPYLKAMIETLIGTLREHIQNCNFTPSSQPKKFIFQHQLFRLLYHLAKIRGYKIVMNLFSHDVRDLEPTFYYLISELQSGSWESVYMLLVWLSMICLVPFDLAKIDSGYSAQADFKSLAHHMIQVCKDLLQSSGKASLSAAILLGKLLTRKDLISSHLAGYLEWAQTKLVEGSSPFLSHGVLYSLVAITKSGSREELLPFLSHIFRMHHTFSGTRVA</sequence>
<keyword evidence="2" id="KW-1185">Reference proteome</keyword>
<reference evidence="1" key="1">
    <citation type="submission" date="2022-04" db="EMBL/GenBank/DDBJ databases">
        <title>Genome of the entomopathogenic fungus Entomophthora muscae.</title>
        <authorList>
            <person name="Elya C."/>
            <person name="Lovett B.R."/>
            <person name="Lee E."/>
            <person name="Macias A.M."/>
            <person name="Hajek A.E."/>
            <person name="De Bivort B.L."/>
            <person name="Kasson M.T."/>
            <person name="De Fine Licht H.H."/>
            <person name="Stajich J.E."/>
        </authorList>
    </citation>
    <scope>NUCLEOTIDE SEQUENCE</scope>
    <source>
        <strain evidence="1">Berkeley</strain>
    </source>
</reference>
<evidence type="ECO:0000313" key="1">
    <source>
        <dbReference type="EMBL" id="KAJ9052465.1"/>
    </source>
</evidence>
<organism evidence="1 2">
    <name type="scientific">Entomophthora muscae</name>
    <dbReference type="NCBI Taxonomy" id="34485"/>
    <lineage>
        <taxon>Eukaryota</taxon>
        <taxon>Fungi</taxon>
        <taxon>Fungi incertae sedis</taxon>
        <taxon>Zoopagomycota</taxon>
        <taxon>Entomophthoromycotina</taxon>
        <taxon>Entomophthoromycetes</taxon>
        <taxon>Entomophthorales</taxon>
        <taxon>Entomophthoraceae</taxon>
        <taxon>Entomophthora</taxon>
    </lineage>
</organism>
<dbReference type="Proteomes" id="UP001165960">
    <property type="component" value="Unassembled WGS sequence"/>
</dbReference>
<gene>
    <name evidence="1" type="ORF">DSO57_1033885</name>
</gene>
<dbReference type="EMBL" id="QTSX02006663">
    <property type="protein sequence ID" value="KAJ9052465.1"/>
    <property type="molecule type" value="Genomic_DNA"/>
</dbReference>
<protein>
    <submittedName>
        <fullName evidence="1">Uncharacterized protein</fullName>
    </submittedName>
</protein>
<comment type="caution">
    <text evidence="1">The sequence shown here is derived from an EMBL/GenBank/DDBJ whole genome shotgun (WGS) entry which is preliminary data.</text>
</comment>
<proteinExistence type="predicted"/>
<evidence type="ECO:0000313" key="2">
    <source>
        <dbReference type="Proteomes" id="UP001165960"/>
    </source>
</evidence>